<dbReference type="EMBL" id="CGCX01001065">
    <property type="protein sequence ID" value="CFR88031.1"/>
    <property type="molecule type" value="Genomic_DNA"/>
</dbReference>
<evidence type="ECO:0000313" key="1">
    <source>
        <dbReference type="EMBL" id="CFR88031.1"/>
    </source>
</evidence>
<sequence>MYNTGALGVVTAAVVSGFGNVGQQLSGLLFTGVGP</sequence>
<dbReference type="AlphaFoldDB" id="A0A654U2P0"/>
<dbReference type="Proteomes" id="UP000046680">
    <property type="component" value="Unassembled WGS sequence"/>
</dbReference>
<accession>A0A654U2P0</accession>
<reference evidence="1 2" key="1">
    <citation type="submission" date="2015-03" db="EMBL/GenBank/DDBJ databases">
        <authorList>
            <consortium name="Pathogen Informatics"/>
        </authorList>
    </citation>
    <scope>NUCLEOTIDE SEQUENCE [LARGE SCALE GENOMIC DNA]</scope>
    <source>
        <strain evidence="1 2">C09601061</strain>
    </source>
</reference>
<evidence type="ECO:0000313" key="2">
    <source>
        <dbReference type="Proteomes" id="UP000046680"/>
    </source>
</evidence>
<gene>
    <name evidence="1" type="ORF">ERS007657_02644</name>
</gene>
<protein>
    <submittedName>
        <fullName evidence="1">PPE family protein</fullName>
    </submittedName>
</protein>
<organism evidence="1 2">
    <name type="scientific">Mycobacterium tuberculosis</name>
    <dbReference type="NCBI Taxonomy" id="1773"/>
    <lineage>
        <taxon>Bacteria</taxon>
        <taxon>Bacillati</taxon>
        <taxon>Actinomycetota</taxon>
        <taxon>Actinomycetes</taxon>
        <taxon>Mycobacteriales</taxon>
        <taxon>Mycobacteriaceae</taxon>
        <taxon>Mycobacterium</taxon>
        <taxon>Mycobacterium tuberculosis complex</taxon>
    </lineage>
</organism>
<proteinExistence type="predicted"/>
<name>A0A654U2P0_MYCTX</name>